<evidence type="ECO:0000313" key="2">
    <source>
        <dbReference type="EMBL" id="STZ42581.1"/>
    </source>
</evidence>
<name>A0A378SIX9_9MYCO</name>
<feature type="region of interest" description="Disordered" evidence="1">
    <location>
        <begin position="86"/>
        <end position="112"/>
    </location>
</feature>
<gene>
    <name evidence="2" type="ORF">NCTC10742_01795</name>
</gene>
<dbReference type="RefSeq" id="WP_147292275.1">
    <property type="nucleotide sequence ID" value="NZ_JACKST010000165.1"/>
</dbReference>
<sequence length="112" mass="11562">MIIASAWSRGRARQLTMTAVTNRDGSGAIGLTMTGQRIVIHNRDKICLPVKEGASRLGGARIIGDSNSASHPASAMAAIAVKSEPASGAIRGKTAAAADKSDAQIDSRSMWS</sequence>
<evidence type="ECO:0000313" key="3">
    <source>
        <dbReference type="Proteomes" id="UP000254291"/>
    </source>
</evidence>
<organism evidence="2 3">
    <name type="scientific">Mycolicibacterium gilvum</name>
    <dbReference type="NCBI Taxonomy" id="1804"/>
    <lineage>
        <taxon>Bacteria</taxon>
        <taxon>Bacillati</taxon>
        <taxon>Actinomycetota</taxon>
        <taxon>Actinomycetes</taxon>
        <taxon>Mycobacteriales</taxon>
        <taxon>Mycobacteriaceae</taxon>
        <taxon>Mycolicibacterium</taxon>
    </lineage>
</organism>
<evidence type="ECO:0000256" key="1">
    <source>
        <dbReference type="SAM" id="MobiDB-lite"/>
    </source>
</evidence>
<reference evidence="2 3" key="1">
    <citation type="submission" date="2018-06" db="EMBL/GenBank/DDBJ databases">
        <authorList>
            <consortium name="Pathogen Informatics"/>
            <person name="Doyle S."/>
        </authorList>
    </citation>
    <scope>NUCLEOTIDE SEQUENCE [LARGE SCALE GENOMIC DNA]</scope>
    <source>
        <strain evidence="2 3">NCTC10742</strain>
    </source>
</reference>
<accession>A0A378SIX9</accession>
<dbReference type="AlphaFoldDB" id="A0A378SIX9"/>
<dbReference type="Proteomes" id="UP000254291">
    <property type="component" value="Unassembled WGS sequence"/>
</dbReference>
<dbReference type="EMBL" id="UGQM01000001">
    <property type="protein sequence ID" value="STZ42581.1"/>
    <property type="molecule type" value="Genomic_DNA"/>
</dbReference>
<proteinExistence type="predicted"/>
<protein>
    <submittedName>
        <fullName evidence="2">Uncharacterized protein</fullName>
    </submittedName>
</protein>